<comment type="caution">
    <text evidence="3">The sequence shown here is derived from an EMBL/GenBank/DDBJ whole genome shotgun (WGS) entry which is preliminary data.</text>
</comment>
<name>A0A8J7MVY1_9RHOB</name>
<evidence type="ECO:0000259" key="2">
    <source>
        <dbReference type="PROSITE" id="PS50240"/>
    </source>
</evidence>
<dbReference type="PRINTS" id="PR00722">
    <property type="entry name" value="CHYMOTRYPSIN"/>
</dbReference>
<dbReference type="PANTHER" id="PTHR15462">
    <property type="entry name" value="SERINE PROTEASE"/>
    <property type="match status" value="1"/>
</dbReference>
<dbReference type="PROSITE" id="PS00134">
    <property type="entry name" value="TRYPSIN_HIS"/>
    <property type="match status" value="1"/>
</dbReference>
<dbReference type="SUPFAM" id="SSF50494">
    <property type="entry name" value="Trypsin-like serine proteases"/>
    <property type="match status" value="1"/>
</dbReference>
<dbReference type="Pfam" id="PF13365">
    <property type="entry name" value="Trypsin_2"/>
    <property type="match status" value="1"/>
</dbReference>
<proteinExistence type="predicted"/>
<keyword evidence="3" id="KW-0645">Protease</keyword>
<dbReference type="PANTHER" id="PTHR15462:SF8">
    <property type="entry name" value="SERINE PROTEASE"/>
    <property type="match status" value="1"/>
</dbReference>
<accession>A0A8J7MVY1</accession>
<keyword evidence="4" id="KW-1185">Reference proteome</keyword>
<dbReference type="GO" id="GO:0006508">
    <property type="term" value="P:proteolysis"/>
    <property type="evidence" value="ECO:0007669"/>
    <property type="project" value="UniProtKB-KW"/>
</dbReference>
<evidence type="ECO:0000313" key="4">
    <source>
        <dbReference type="Proteomes" id="UP000619033"/>
    </source>
</evidence>
<dbReference type="InterPro" id="IPR001254">
    <property type="entry name" value="Trypsin_dom"/>
</dbReference>
<dbReference type="InterPro" id="IPR050966">
    <property type="entry name" value="Glutamyl_endopeptidase"/>
</dbReference>
<gene>
    <name evidence="3" type="ORF">JI744_15745</name>
</gene>
<evidence type="ECO:0000256" key="1">
    <source>
        <dbReference type="ARBA" id="ARBA00022729"/>
    </source>
</evidence>
<dbReference type="AlphaFoldDB" id="A0A8J7MVY1"/>
<dbReference type="RefSeq" id="WP_202662102.1">
    <property type="nucleotide sequence ID" value="NZ_JAESVP010000009.1"/>
</dbReference>
<dbReference type="PROSITE" id="PS50240">
    <property type="entry name" value="TRYPSIN_DOM"/>
    <property type="match status" value="1"/>
</dbReference>
<dbReference type="InterPro" id="IPR018114">
    <property type="entry name" value="TRYPSIN_HIS"/>
</dbReference>
<organism evidence="3 4">
    <name type="scientific">Fuscibacter oryzae</name>
    <dbReference type="NCBI Taxonomy" id="2803939"/>
    <lineage>
        <taxon>Bacteria</taxon>
        <taxon>Pseudomonadati</taxon>
        <taxon>Pseudomonadota</taxon>
        <taxon>Alphaproteobacteria</taxon>
        <taxon>Rhodobacterales</taxon>
        <taxon>Paracoccaceae</taxon>
        <taxon>Fuscibacter</taxon>
    </lineage>
</organism>
<sequence length="212" mass="21311">MACALFAAPASAQQQPPAIGRLSYGANDRPGAAICTGTLIAPDLVLTAGHCLPDAAQANPASVRFLPGLGTVSAGPERRGAAVLPPMPRPGPQVRMGNDTALLRLQSAYTADQVTPLALATGIQSGPFTFFGYDRAQPGLAPSAAPCRALALFPPQSPQVVGLDCTVVSGNSGGPLLVPGPGGIWQVAGVMVARAGPPLHALAVLTTPDLMP</sequence>
<dbReference type="Gene3D" id="2.40.10.10">
    <property type="entry name" value="Trypsin-like serine proteases"/>
    <property type="match status" value="2"/>
</dbReference>
<dbReference type="Proteomes" id="UP000619033">
    <property type="component" value="Unassembled WGS sequence"/>
</dbReference>
<dbReference type="InterPro" id="IPR009003">
    <property type="entry name" value="Peptidase_S1_PA"/>
</dbReference>
<dbReference type="InterPro" id="IPR043504">
    <property type="entry name" value="Peptidase_S1_PA_chymotrypsin"/>
</dbReference>
<keyword evidence="3" id="KW-0378">Hydrolase</keyword>
<dbReference type="InterPro" id="IPR001314">
    <property type="entry name" value="Peptidase_S1A"/>
</dbReference>
<reference evidence="3" key="1">
    <citation type="submission" date="2021-01" db="EMBL/GenBank/DDBJ databases">
        <title>Genome seq and assembly of Tabrizicola sp. KVB23.</title>
        <authorList>
            <person name="Chhetri G."/>
        </authorList>
    </citation>
    <scope>NUCLEOTIDE SEQUENCE</scope>
    <source>
        <strain evidence="3">KVB23</strain>
    </source>
</reference>
<dbReference type="EMBL" id="JAESVP010000009">
    <property type="protein sequence ID" value="MBL4929558.1"/>
    <property type="molecule type" value="Genomic_DNA"/>
</dbReference>
<feature type="domain" description="Peptidase S1" evidence="2">
    <location>
        <begin position="5"/>
        <end position="212"/>
    </location>
</feature>
<dbReference type="GO" id="GO:0004252">
    <property type="term" value="F:serine-type endopeptidase activity"/>
    <property type="evidence" value="ECO:0007669"/>
    <property type="project" value="InterPro"/>
</dbReference>
<protein>
    <submittedName>
        <fullName evidence="3">Trypsin-like serine protease</fullName>
    </submittedName>
</protein>
<keyword evidence="1" id="KW-0732">Signal</keyword>
<evidence type="ECO:0000313" key="3">
    <source>
        <dbReference type="EMBL" id="MBL4929558.1"/>
    </source>
</evidence>